<dbReference type="Pfam" id="PF09793">
    <property type="entry name" value="AD"/>
    <property type="match status" value="1"/>
</dbReference>
<evidence type="ECO:0000259" key="1">
    <source>
        <dbReference type="PROSITE" id="PS52001"/>
    </source>
</evidence>
<accession>A0A9Q0CLV0</accession>
<gene>
    <name evidence="2" type="ORF">LUZ63_004637</name>
</gene>
<dbReference type="InterPro" id="IPR048478">
    <property type="entry name" value="LSM12_LSM"/>
</dbReference>
<keyword evidence="3" id="KW-1185">Reference proteome</keyword>
<organism evidence="2 3">
    <name type="scientific">Rhynchospora breviuscula</name>
    <dbReference type="NCBI Taxonomy" id="2022672"/>
    <lineage>
        <taxon>Eukaryota</taxon>
        <taxon>Viridiplantae</taxon>
        <taxon>Streptophyta</taxon>
        <taxon>Embryophyta</taxon>
        <taxon>Tracheophyta</taxon>
        <taxon>Spermatophyta</taxon>
        <taxon>Magnoliopsida</taxon>
        <taxon>Liliopsida</taxon>
        <taxon>Poales</taxon>
        <taxon>Cyperaceae</taxon>
        <taxon>Cyperoideae</taxon>
        <taxon>Rhynchosporeae</taxon>
        <taxon>Rhynchospora</taxon>
    </lineage>
</organism>
<dbReference type="Pfam" id="PF21166">
    <property type="entry name" value="LSM12_LSM"/>
    <property type="match status" value="1"/>
</dbReference>
<name>A0A9Q0CLV0_9POAL</name>
<dbReference type="InterPro" id="IPR019181">
    <property type="entry name" value="LSM12_ABD"/>
</dbReference>
<evidence type="ECO:0000313" key="2">
    <source>
        <dbReference type="EMBL" id="KAJ1696125.1"/>
    </source>
</evidence>
<reference evidence="2" key="1">
    <citation type="journal article" date="2022" name="Cell">
        <title>Repeat-based holocentromeres influence genome architecture and karyotype evolution.</title>
        <authorList>
            <person name="Hofstatter P.G."/>
            <person name="Thangavel G."/>
            <person name="Lux T."/>
            <person name="Neumann P."/>
            <person name="Vondrak T."/>
            <person name="Novak P."/>
            <person name="Zhang M."/>
            <person name="Costa L."/>
            <person name="Castellani M."/>
            <person name="Scott A."/>
            <person name="Toegelov H."/>
            <person name="Fuchs J."/>
            <person name="Mata-Sucre Y."/>
            <person name="Dias Y."/>
            <person name="Vanzela A.L.L."/>
            <person name="Huettel B."/>
            <person name="Almeida C.C.S."/>
            <person name="Simkova H."/>
            <person name="Souza G."/>
            <person name="Pedrosa-Harand A."/>
            <person name="Macas J."/>
            <person name="Mayer K.F.X."/>
            <person name="Houben A."/>
            <person name="Marques A."/>
        </authorList>
    </citation>
    <scope>NUCLEOTIDE SEQUENCE</scope>
    <source>
        <strain evidence="2">RhyBre1mFocal</strain>
    </source>
</reference>
<protein>
    <recommendedName>
        <fullName evidence="1">AD domain-containing protein</fullName>
    </recommendedName>
</protein>
<dbReference type="PANTHER" id="PTHR13542">
    <property type="entry name" value="LSM12 HOMOLOG"/>
    <property type="match status" value="1"/>
</dbReference>
<dbReference type="InterPro" id="IPR039683">
    <property type="entry name" value="Lsm12-like"/>
</dbReference>
<dbReference type="SMART" id="SM00995">
    <property type="entry name" value="AD"/>
    <property type="match status" value="1"/>
</dbReference>
<dbReference type="InterPro" id="IPR047574">
    <property type="entry name" value="AD"/>
</dbReference>
<sequence>MAAAGGEANGEELAVGCMVSLRTTLGDDVQGQIIAFDRLSNLLRSQEPEQAGGTATATAIPNRRNLRLIKANFINHFSLIAQGQDPLDLNNCYIDLGLIHAREEAALRQAHNDAGRIGVGVTAEAQAIFDALSKTLPVRWENTDIVVMNDIRVCSPYLPQNVSGGAPAANERVKKVLDSERKRLQARGPGQL</sequence>
<dbReference type="EMBL" id="JAMQYH010000002">
    <property type="protein sequence ID" value="KAJ1696125.1"/>
    <property type="molecule type" value="Genomic_DNA"/>
</dbReference>
<dbReference type="Proteomes" id="UP001151287">
    <property type="component" value="Unassembled WGS sequence"/>
</dbReference>
<feature type="domain" description="AD" evidence="1">
    <location>
        <begin position="92"/>
        <end position="185"/>
    </location>
</feature>
<evidence type="ECO:0000313" key="3">
    <source>
        <dbReference type="Proteomes" id="UP001151287"/>
    </source>
</evidence>
<dbReference type="AlphaFoldDB" id="A0A9Q0CLV0"/>
<dbReference type="PROSITE" id="PS52001">
    <property type="entry name" value="AD"/>
    <property type="match status" value="1"/>
</dbReference>
<dbReference type="OrthoDB" id="1057137at2759"/>
<proteinExistence type="predicted"/>
<comment type="caution">
    <text evidence="2">The sequence shown here is derived from an EMBL/GenBank/DDBJ whole genome shotgun (WGS) entry which is preliminary data.</text>
</comment>